<dbReference type="OrthoDB" id="5459053at2"/>
<feature type="transmembrane region" description="Helical" evidence="1">
    <location>
        <begin position="67"/>
        <end position="87"/>
    </location>
</feature>
<dbReference type="AlphaFoldDB" id="A0A3M7TXU9"/>
<name>A0A3M7TXU9_9BACI</name>
<dbReference type="EMBL" id="RHIB01000001">
    <property type="protein sequence ID" value="RNA69255.1"/>
    <property type="molecule type" value="Genomic_DNA"/>
</dbReference>
<keyword evidence="1" id="KW-0472">Membrane</keyword>
<reference evidence="2 3" key="1">
    <citation type="submission" date="2018-10" db="EMBL/GenBank/DDBJ databases">
        <title>Bacillus Keqinensis sp. nov., a moderately halophilic bacterium isolated from a saline-alkaline lake.</title>
        <authorList>
            <person name="Wang H."/>
        </authorList>
    </citation>
    <scope>NUCLEOTIDE SEQUENCE [LARGE SCALE GENOMIC DNA]</scope>
    <source>
        <strain evidence="2 3">KQ-3</strain>
    </source>
</reference>
<gene>
    <name evidence="2" type="ORF">EBO34_04730</name>
</gene>
<organism evidence="2 3">
    <name type="scientific">Alteribacter keqinensis</name>
    <dbReference type="NCBI Taxonomy" id="2483800"/>
    <lineage>
        <taxon>Bacteria</taxon>
        <taxon>Bacillati</taxon>
        <taxon>Bacillota</taxon>
        <taxon>Bacilli</taxon>
        <taxon>Bacillales</taxon>
        <taxon>Bacillaceae</taxon>
        <taxon>Alteribacter</taxon>
    </lineage>
</organism>
<protein>
    <submittedName>
        <fullName evidence="2">Metal-dependent hydrolase</fullName>
    </submittedName>
</protein>
<dbReference type="GO" id="GO:0016787">
    <property type="term" value="F:hydrolase activity"/>
    <property type="evidence" value="ECO:0007669"/>
    <property type="project" value="UniProtKB-KW"/>
</dbReference>
<dbReference type="Proteomes" id="UP000278746">
    <property type="component" value="Unassembled WGS sequence"/>
</dbReference>
<proteinExistence type="predicted"/>
<dbReference type="Pfam" id="PF04307">
    <property type="entry name" value="YdjM"/>
    <property type="match status" value="1"/>
</dbReference>
<dbReference type="PANTHER" id="PTHR35531">
    <property type="entry name" value="INNER MEMBRANE PROTEIN YBCI-RELATED"/>
    <property type="match status" value="1"/>
</dbReference>
<comment type="caution">
    <text evidence="2">The sequence shown here is derived from an EMBL/GenBank/DDBJ whole genome shotgun (WGS) entry which is preliminary data.</text>
</comment>
<evidence type="ECO:0000256" key="1">
    <source>
        <dbReference type="SAM" id="Phobius"/>
    </source>
</evidence>
<dbReference type="InterPro" id="IPR007404">
    <property type="entry name" value="YdjM-like"/>
</dbReference>
<keyword evidence="2" id="KW-0378">Hydrolase</keyword>
<accession>A0A3M7TXU9</accession>
<sequence>MQMRYDTHLATTIAAGSGICFFQQDTSFTTVYITGLIAGSLLPDIDEPSSFLGRRLTFISRPVKRIFGHRGITHSVLTWMILAYLLSPFEHPFLTGLLIGYAVHLAGDLFSSRSIPLFAPFSSFRLKMPVTYKTSGLAENIILFISVVISIVFIQQGELIVDILQGPGIQTLIFP</sequence>
<evidence type="ECO:0000313" key="2">
    <source>
        <dbReference type="EMBL" id="RNA69255.1"/>
    </source>
</evidence>
<dbReference type="PANTHER" id="PTHR35531:SF1">
    <property type="entry name" value="INNER MEMBRANE PROTEIN YBCI-RELATED"/>
    <property type="match status" value="1"/>
</dbReference>
<keyword evidence="3" id="KW-1185">Reference proteome</keyword>
<evidence type="ECO:0000313" key="3">
    <source>
        <dbReference type="Proteomes" id="UP000278746"/>
    </source>
</evidence>
<keyword evidence="1" id="KW-1133">Transmembrane helix</keyword>
<feature type="transmembrane region" description="Helical" evidence="1">
    <location>
        <begin position="132"/>
        <end position="154"/>
    </location>
</feature>
<keyword evidence="1" id="KW-0812">Transmembrane</keyword>
<feature type="transmembrane region" description="Helical" evidence="1">
    <location>
        <begin position="93"/>
        <end position="111"/>
    </location>
</feature>